<dbReference type="PATRIC" id="fig|908627.4.peg.1811"/>
<dbReference type="CDD" id="cd06357">
    <property type="entry name" value="PBP1_AmiC"/>
    <property type="match status" value="1"/>
</dbReference>
<evidence type="ECO:0000313" key="2">
    <source>
        <dbReference type="Proteomes" id="UP000035963"/>
    </source>
</evidence>
<dbReference type="PANTHER" id="PTHR47628:SF1">
    <property type="entry name" value="ALIPHATIC AMIDASE EXPRESSION-REGULATING PROTEIN"/>
    <property type="match status" value="1"/>
</dbReference>
<dbReference type="EMBL" id="AEJF01000062">
    <property type="protein sequence ID" value="KLU26737.1"/>
    <property type="molecule type" value="Genomic_DNA"/>
</dbReference>
<dbReference type="OrthoDB" id="5288800at2"/>
<dbReference type="InterPro" id="IPR039570">
    <property type="entry name" value="AmiC_PBP1"/>
</dbReference>
<evidence type="ECO:0000313" key="1">
    <source>
        <dbReference type="EMBL" id="KLU26737.1"/>
    </source>
</evidence>
<proteinExistence type="predicted"/>
<dbReference type="Proteomes" id="UP000035963">
    <property type="component" value="Unassembled WGS sequence"/>
</dbReference>
<dbReference type="AlphaFoldDB" id="A0A0J1D1X0"/>
<organism evidence="1 2">
    <name type="scientific">Caballeronia mineralivorans PML1(12)</name>
    <dbReference type="NCBI Taxonomy" id="908627"/>
    <lineage>
        <taxon>Bacteria</taxon>
        <taxon>Pseudomonadati</taxon>
        <taxon>Pseudomonadota</taxon>
        <taxon>Betaproteobacteria</taxon>
        <taxon>Burkholderiales</taxon>
        <taxon>Burkholderiaceae</taxon>
        <taxon>Caballeronia</taxon>
    </lineage>
</organism>
<dbReference type="Gene3D" id="3.40.50.2300">
    <property type="match status" value="2"/>
</dbReference>
<protein>
    <submittedName>
        <fullName evidence="1">Amino acid ABC transporter substrate-binding protein</fullName>
    </submittedName>
</protein>
<reference evidence="1 2" key="1">
    <citation type="journal article" date="2015" name="Genome Announc.">
        <title>Draft Genome Sequence of Burkholderia sp. Strain PML1(12), an Ectomycorrhizosphere-Inhabiting Bacterium with Effective Mineral-Weathering Ability.</title>
        <authorList>
            <person name="Uroz S."/>
            <person name="Oger P."/>
        </authorList>
    </citation>
    <scope>NUCLEOTIDE SEQUENCE [LARGE SCALE GENOMIC DNA]</scope>
    <source>
        <strain evidence="2">PML1(12)</strain>
    </source>
</reference>
<dbReference type="SUPFAM" id="SSF53822">
    <property type="entry name" value="Periplasmic binding protein-like I"/>
    <property type="match status" value="1"/>
</dbReference>
<dbReference type="GO" id="GO:0033218">
    <property type="term" value="F:amide binding"/>
    <property type="evidence" value="ECO:0007669"/>
    <property type="project" value="InterPro"/>
</dbReference>
<dbReference type="PANTHER" id="PTHR47628">
    <property type="match status" value="1"/>
</dbReference>
<name>A0A0J1D1X0_9BURK</name>
<keyword evidence="2" id="KW-1185">Reference proteome</keyword>
<accession>A0A0J1D1X0</accession>
<gene>
    <name evidence="1" type="ORF">EOS_08205</name>
</gene>
<sequence length="389" mass="42691">MTALHNAPIKIGVLFSSSGLTAPIEQSQQRATILAAEEINAAGGINGRQLELIFRDPASIPNRYATMIEQLIVEEQVRVVVGCYMSSTRKAVIPIVERHNALLLYPTFYEGFEYSRNVIYTGATPNQNSVPLASYMLSNFGSRVFMVGSDYVYPYESNRIMSDLVFEQRGEKLGEVYIPLDAGWESYLHVAQKIAALQPDFIFSTVVGTGISHLYRAFAEVGMNPYETPIASLSTSETEVAAMGADIGEGHITAATYFQSIDSPLNRKVIANYQRRFGDTMQTDTCWEAAYFQMHLLASAMTITGSDDPNALLNTLPGLEIDAPQGRVRIDEHNHHTYLHPRIGRLNKSGQFDIVSESAGWTPAAPFQISHTLIDAETVSGPAQGGARG</sequence>
<comment type="caution">
    <text evidence="1">The sequence shown here is derived from an EMBL/GenBank/DDBJ whole genome shotgun (WGS) entry which is preliminary data.</text>
</comment>
<dbReference type="Pfam" id="PF13433">
    <property type="entry name" value="Peripla_BP_5"/>
    <property type="match status" value="1"/>
</dbReference>
<dbReference type="RefSeq" id="WP_047846113.1">
    <property type="nucleotide sequence ID" value="NZ_AEJF01000062.1"/>
</dbReference>
<dbReference type="InterPro" id="IPR028082">
    <property type="entry name" value="Peripla_BP_I"/>
</dbReference>